<feature type="transmembrane region" description="Helical" evidence="8">
    <location>
        <begin position="49"/>
        <end position="73"/>
    </location>
</feature>
<feature type="transmembrane region" description="Helical" evidence="8">
    <location>
        <begin position="572"/>
        <end position="596"/>
    </location>
</feature>
<organism evidence="11 12">
    <name type="scientific">Streptomyces boetiae</name>
    <dbReference type="NCBI Taxonomy" id="3075541"/>
    <lineage>
        <taxon>Bacteria</taxon>
        <taxon>Bacillati</taxon>
        <taxon>Actinomycetota</taxon>
        <taxon>Actinomycetes</taxon>
        <taxon>Kitasatosporales</taxon>
        <taxon>Streptomycetaceae</taxon>
        <taxon>Streptomyces</taxon>
    </lineage>
</organism>
<feature type="domain" description="ABC transmembrane type-1" evidence="10">
    <location>
        <begin position="400"/>
        <end position="596"/>
    </location>
</feature>
<feature type="transmembrane region" description="Helical" evidence="8">
    <location>
        <begin position="248"/>
        <end position="271"/>
    </location>
</feature>
<feature type="transmembrane region" description="Helical" evidence="8">
    <location>
        <begin position="469"/>
        <end position="487"/>
    </location>
</feature>
<comment type="similarity">
    <text evidence="8">Belongs to the binding-protein-dependent transport system permease family.</text>
</comment>
<dbReference type="EMBL" id="JAVREN010000006">
    <property type="protein sequence ID" value="MDT0306617.1"/>
    <property type="molecule type" value="Genomic_DNA"/>
</dbReference>
<dbReference type="Proteomes" id="UP001183388">
    <property type="component" value="Unassembled WGS sequence"/>
</dbReference>
<feature type="transmembrane region" description="Helical" evidence="8">
    <location>
        <begin position="529"/>
        <end position="552"/>
    </location>
</feature>
<evidence type="ECO:0000256" key="6">
    <source>
        <dbReference type="ARBA" id="ARBA00022989"/>
    </source>
</evidence>
<keyword evidence="7 8" id="KW-0472">Membrane</keyword>
<feature type="transmembrane region" description="Helical" evidence="8">
    <location>
        <begin position="105"/>
        <end position="126"/>
    </location>
</feature>
<keyword evidence="3" id="KW-1003">Cell membrane</keyword>
<reference evidence="12" key="1">
    <citation type="submission" date="2023-07" db="EMBL/GenBank/DDBJ databases">
        <title>30 novel species of actinomycetes from the DSMZ collection.</title>
        <authorList>
            <person name="Nouioui I."/>
        </authorList>
    </citation>
    <scope>NUCLEOTIDE SEQUENCE [LARGE SCALE GENOMIC DNA]</scope>
    <source>
        <strain evidence="12">DSM 44917</strain>
    </source>
</reference>
<evidence type="ECO:0000256" key="3">
    <source>
        <dbReference type="ARBA" id="ARBA00022475"/>
    </source>
</evidence>
<dbReference type="PANTHER" id="PTHR43357">
    <property type="entry name" value="INNER MEMBRANE ABC TRANSPORTER PERMEASE PROTEIN YDCV"/>
    <property type="match status" value="1"/>
</dbReference>
<evidence type="ECO:0000313" key="11">
    <source>
        <dbReference type="EMBL" id="MDT0306617.1"/>
    </source>
</evidence>
<keyword evidence="5 8" id="KW-0812">Transmembrane</keyword>
<protein>
    <submittedName>
        <fullName evidence="11">Iron ABC transporter permease</fullName>
    </submittedName>
</protein>
<dbReference type="RefSeq" id="WP_311629542.1">
    <property type="nucleotide sequence ID" value="NZ_JAVREN010000006.1"/>
</dbReference>
<dbReference type="CDD" id="cd06261">
    <property type="entry name" value="TM_PBP2"/>
    <property type="match status" value="2"/>
</dbReference>
<name>A0ABU2L4X5_9ACTN</name>
<comment type="subcellular location">
    <subcellularLocation>
        <location evidence="1">Cell inner membrane</location>
        <topology evidence="1">Multi-pass membrane protein</topology>
    </subcellularLocation>
    <subcellularLocation>
        <location evidence="8">Cell membrane</location>
        <topology evidence="8">Multi-pass membrane protein</topology>
    </subcellularLocation>
</comment>
<dbReference type="PROSITE" id="PS50928">
    <property type="entry name" value="ABC_TM1"/>
    <property type="match status" value="2"/>
</dbReference>
<dbReference type="Gene3D" id="1.10.3720.10">
    <property type="entry name" value="MetI-like"/>
    <property type="match status" value="2"/>
</dbReference>
<feature type="region of interest" description="Disordered" evidence="9">
    <location>
        <begin position="1"/>
        <end position="40"/>
    </location>
</feature>
<keyword evidence="4" id="KW-0997">Cell inner membrane</keyword>
<feature type="domain" description="ABC transmembrane type-1" evidence="10">
    <location>
        <begin position="101"/>
        <end position="312"/>
    </location>
</feature>
<evidence type="ECO:0000256" key="4">
    <source>
        <dbReference type="ARBA" id="ARBA00022519"/>
    </source>
</evidence>
<keyword evidence="2 8" id="KW-0813">Transport</keyword>
<keyword evidence="6 8" id="KW-1133">Transmembrane helix</keyword>
<evidence type="ECO:0000313" key="12">
    <source>
        <dbReference type="Proteomes" id="UP001183388"/>
    </source>
</evidence>
<gene>
    <name evidence="11" type="ORF">RM780_06535</name>
</gene>
<dbReference type="InterPro" id="IPR000515">
    <property type="entry name" value="MetI-like"/>
</dbReference>
<evidence type="ECO:0000256" key="8">
    <source>
        <dbReference type="RuleBase" id="RU363032"/>
    </source>
</evidence>
<dbReference type="PANTHER" id="PTHR43357:SF4">
    <property type="entry name" value="INNER MEMBRANE ABC TRANSPORTER PERMEASE PROTEIN YDCV"/>
    <property type="match status" value="1"/>
</dbReference>
<feature type="transmembrane region" description="Helical" evidence="8">
    <location>
        <begin position="342"/>
        <end position="366"/>
    </location>
</feature>
<evidence type="ECO:0000259" key="10">
    <source>
        <dbReference type="PROSITE" id="PS50928"/>
    </source>
</evidence>
<feature type="transmembrane region" description="Helical" evidence="8">
    <location>
        <begin position="180"/>
        <end position="206"/>
    </location>
</feature>
<feature type="transmembrane region" description="Helical" evidence="8">
    <location>
        <begin position="406"/>
        <end position="426"/>
    </location>
</feature>
<dbReference type="InterPro" id="IPR035906">
    <property type="entry name" value="MetI-like_sf"/>
</dbReference>
<dbReference type="Pfam" id="PF00528">
    <property type="entry name" value="BPD_transp_1"/>
    <property type="match status" value="2"/>
</dbReference>
<comment type="caution">
    <text evidence="11">The sequence shown here is derived from an EMBL/GenBank/DDBJ whole genome shotgun (WGS) entry which is preliminary data.</text>
</comment>
<keyword evidence="12" id="KW-1185">Reference proteome</keyword>
<evidence type="ECO:0000256" key="2">
    <source>
        <dbReference type="ARBA" id="ARBA00022448"/>
    </source>
</evidence>
<accession>A0ABU2L4X5</accession>
<dbReference type="SUPFAM" id="SSF161098">
    <property type="entry name" value="MetI-like"/>
    <property type="match status" value="2"/>
</dbReference>
<feature type="transmembrane region" description="Helical" evidence="8">
    <location>
        <begin position="291"/>
        <end position="313"/>
    </location>
</feature>
<evidence type="ECO:0000256" key="5">
    <source>
        <dbReference type="ARBA" id="ARBA00022692"/>
    </source>
</evidence>
<feature type="transmembrane region" description="Helical" evidence="8">
    <location>
        <begin position="438"/>
        <end position="463"/>
    </location>
</feature>
<feature type="transmembrane region" description="Helical" evidence="8">
    <location>
        <begin position="138"/>
        <end position="160"/>
    </location>
</feature>
<sequence>MDMHEEQHPGGGVLTADQAADDRPAPAAPAPAGAAAPAPRRRRPTATGVLAAVIALPALCVVALLVLLLYLGFREQGSPHGAFTLDNYTSLFGDARVWEVVFNTVLYVLVTLVVALSLGTALALLVERTDFGWQRTINTAMVLRVLVPGFFTAMGWIFLFHPRIGAVNQWLMDWFGLSSAPINIASLVGMGFVEGMALSAVTFIMVSSSLRSVDGSLEEAARASGATAWGALRRVTLPLIRPSLMGSAIFSATIAISALDIPLIMGLSNNIHVFSSYLYVATNPSSGVTEYGVPAAFSGVMILLAVAFSLWYLRTLKSARRYQVVTGKGYRPVRIRLGKWRWAAWLFVGGYFLWSTILPVLMVVWMSLLPFVQQPSAEALENVSLDNYRNLDWDYVLRGLETTVKLMLIAPTLAVLLSLAFSWIVVRSRLRFRYAYDFMAFLPQAVPTTIFAFSALIAALYWTEGWYDLYGTLILLAGVMALVQLAFGTRMFNAGLMQIHTELEEAAAMSGASSWQAIRRVTLPLLRPVATYTWLWLALLTLRDLTVPTLLGSQDTLTLSVASWMLYNTGQVGASSAVTLMTLLFMAPVVVLFLVLTRGRGAAAGAGGAP</sequence>
<evidence type="ECO:0000256" key="9">
    <source>
        <dbReference type="SAM" id="MobiDB-lite"/>
    </source>
</evidence>
<evidence type="ECO:0000256" key="7">
    <source>
        <dbReference type="ARBA" id="ARBA00023136"/>
    </source>
</evidence>
<evidence type="ECO:0000256" key="1">
    <source>
        <dbReference type="ARBA" id="ARBA00004429"/>
    </source>
</evidence>
<proteinExistence type="inferred from homology"/>